<comment type="caution">
    <text evidence="2">The sequence shown here is derived from an EMBL/GenBank/DDBJ whole genome shotgun (WGS) entry which is preliminary data.</text>
</comment>
<dbReference type="EMBL" id="JAZHXJ010002122">
    <property type="protein sequence ID" value="KAL1841049.1"/>
    <property type="molecule type" value="Genomic_DNA"/>
</dbReference>
<organism evidence="2 3">
    <name type="scientific">Phialemonium thermophilum</name>
    <dbReference type="NCBI Taxonomy" id="223376"/>
    <lineage>
        <taxon>Eukaryota</taxon>
        <taxon>Fungi</taxon>
        <taxon>Dikarya</taxon>
        <taxon>Ascomycota</taxon>
        <taxon>Pezizomycotina</taxon>
        <taxon>Sordariomycetes</taxon>
        <taxon>Sordariomycetidae</taxon>
        <taxon>Cephalothecales</taxon>
        <taxon>Cephalothecaceae</taxon>
        <taxon>Phialemonium</taxon>
    </lineage>
</organism>
<evidence type="ECO:0000313" key="3">
    <source>
        <dbReference type="Proteomes" id="UP001586593"/>
    </source>
</evidence>
<reference evidence="2 3" key="1">
    <citation type="journal article" date="2024" name="Commun. Biol.">
        <title>Comparative genomic analysis of thermophilic fungi reveals convergent evolutionary adaptations and gene losses.</title>
        <authorList>
            <person name="Steindorff A.S."/>
            <person name="Aguilar-Pontes M.V."/>
            <person name="Robinson A.J."/>
            <person name="Andreopoulos B."/>
            <person name="LaButti K."/>
            <person name="Kuo A."/>
            <person name="Mondo S."/>
            <person name="Riley R."/>
            <person name="Otillar R."/>
            <person name="Haridas S."/>
            <person name="Lipzen A."/>
            <person name="Grimwood J."/>
            <person name="Schmutz J."/>
            <person name="Clum A."/>
            <person name="Reid I.D."/>
            <person name="Moisan M.C."/>
            <person name="Butler G."/>
            <person name="Nguyen T.T.M."/>
            <person name="Dewar K."/>
            <person name="Conant G."/>
            <person name="Drula E."/>
            <person name="Henrissat B."/>
            <person name="Hansel C."/>
            <person name="Singer S."/>
            <person name="Hutchinson M.I."/>
            <person name="de Vries R.P."/>
            <person name="Natvig D.O."/>
            <person name="Powell A.J."/>
            <person name="Tsang A."/>
            <person name="Grigoriev I.V."/>
        </authorList>
    </citation>
    <scope>NUCLEOTIDE SEQUENCE [LARGE SCALE GENOMIC DNA]</scope>
    <source>
        <strain evidence="2 3">ATCC 24622</strain>
    </source>
</reference>
<dbReference type="Proteomes" id="UP001586593">
    <property type="component" value="Unassembled WGS sequence"/>
</dbReference>
<feature type="transmembrane region" description="Helical" evidence="1">
    <location>
        <begin position="141"/>
        <end position="165"/>
    </location>
</feature>
<sequence length="300" mass="32808">MVVVDDDATQELKVKTVNVRMDVPACQHVSLDRPSFSRCAWPSFFSALTTPSGSTRAVLQRRGAHHLAARWARRGAAVALPTGDPDHHIRRSSLARRVGGRRRRLDARQHVVSHHPRRLPEAPLGAVGHHALWVRLVQVSLSLSVCVFVCLCVCFVCMCVCVSGISQVPARLRARPLDGVHLLVRRDGPGRIDHLLEAGLVEDLPRLVHRRQTGSQHGDPVVVERLLVLLRLLLLLLGRMVVRVGGGSRAHHLDGGGHGSVHAHEALFEAGDQLVAEARLGLVESLELVEVDADVLQVCL</sequence>
<evidence type="ECO:0000313" key="2">
    <source>
        <dbReference type="EMBL" id="KAL1841049.1"/>
    </source>
</evidence>
<keyword evidence="1" id="KW-0472">Membrane</keyword>
<protein>
    <submittedName>
        <fullName evidence="2">Uncharacterized protein</fullName>
    </submittedName>
</protein>
<name>A0ABR3VGS3_9PEZI</name>
<proteinExistence type="predicted"/>
<accession>A0ABR3VGS3</accession>
<keyword evidence="1" id="KW-0812">Transmembrane</keyword>
<evidence type="ECO:0000256" key="1">
    <source>
        <dbReference type="SAM" id="Phobius"/>
    </source>
</evidence>
<gene>
    <name evidence="2" type="ORF">VTK73DRAFT_3597</name>
</gene>
<keyword evidence="3" id="KW-1185">Reference proteome</keyword>
<keyword evidence="1" id="KW-1133">Transmembrane helix</keyword>